<dbReference type="AlphaFoldDB" id="A0A9X8R809"/>
<proteinExistence type="predicted"/>
<evidence type="ECO:0000313" key="3">
    <source>
        <dbReference type="Proteomes" id="UP000185829"/>
    </source>
</evidence>
<keyword evidence="1" id="KW-0812">Transmembrane</keyword>
<accession>A0A9X8R809</accession>
<keyword evidence="1" id="KW-0472">Membrane</keyword>
<name>A0A9X8R809_9BACI</name>
<protein>
    <submittedName>
        <fullName evidence="2">Uncharacterized protein</fullName>
    </submittedName>
</protein>
<comment type="caution">
    <text evidence="2">The sequence shown here is derived from an EMBL/GenBank/DDBJ whole genome shotgun (WGS) entry which is preliminary data.</text>
</comment>
<evidence type="ECO:0000313" key="2">
    <source>
        <dbReference type="EMBL" id="SIQ95330.1"/>
    </source>
</evidence>
<dbReference type="RefSeq" id="WP_179086033.1">
    <property type="nucleotide sequence ID" value="NZ_CP126106.1"/>
</dbReference>
<reference evidence="2 3" key="1">
    <citation type="submission" date="2017-01" db="EMBL/GenBank/DDBJ databases">
        <authorList>
            <person name="Varghese N."/>
            <person name="Submissions S."/>
        </authorList>
    </citation>
    <scope>NUCLEOTIDE SEQUENCE [LARGE SCALE GENOMIC DNA]</scope>
    <source>
        <strain evidence="2 3">RUG2-6</strain>
    </source>
</reference>
<feature type="transmembrane region" description="Helical" evidence="1">
    <location>
        <begin position="7"/>
        <end position="24"/>
    </location>
</feature>
<dbReference type="EMBL" id="FTMX01000002">
    <property type="protein sequence ID" value="SIQ95330.1"/>
    <property type="molecule type" value="Genomic_DNA"/>
</dbReference>
<feature type="transmembrane region" description="Helical" evidence="1">
    <location>
        <begin position="30"/>
        <end position="49"/>
    </location>
</feature>
<gene>
    <name evidence="2" type="ORF">SAMN05878482_102624</name>
</gene>
<sequence>MQWRKYILLAVPFLFSSIFILFAVPVQYRFLSFIPVFLFWIVYYILLYWEKKKKNNR</sequence>
<organism evidence="2 3">
    <name type="scientific">Peribacillus simplex</name>
    <dbReference type="NCBI Taxonomy" id="1478"/>
    <lineage>
        <taxon>Bacteria</taxon>
        <taxon>Bacillati</taxon>
        <taxon>Bacillota</taxon>
        <taxon>Bacilli</taxon>
        <taxon>Bacillales</taxon>
        <taxon>Bacillaceae</taxon>
        <taxon>Peribacillus</taxon>
    </lineage>
</organism>
<keyword evidence="1" id="KW-1133">Transmembrane helix</keyword>
<evidence type="ECO:0000256" key="1">
    <source>
        <dbReference type="SAM" id="Phobius"/>
    </source>
</evidence>
<dbReference type="Proteomes" id="UP000185829">
    <property type="component" value="Unassembled WGS sequence"/>
</dbReference>